<proteinExistence type="predicted"/>
<sequence>MQTNQWVGRQPLTDYIWADHDLTGKGNGVGPTAKLTKIFQVVDHMGADNKGPSDDRASPDSLCPDIRITLKSTFSNTDWRLGACEKALLSYNTDNSDIQQIRGA</sequence>
<accession>A0A392MIY2</accession>
<evidence type="ECO:0000313" key="1">
    <source>
        <dbReference type="EMBL" id="MCH86204.1"/>
    </source>
</evidence>
<feature type="non-terminal residue" evidence="1">
    <location>
        <position position="104"/>
    </location>
</feature>
<organism evidence="1 2">
    <name type="scientific">Trifolium medium</name>
    <dbReference type="NCBI Taxonomy" id="97028"/>
    <lineage>
        <taxon>Eukaryota</taxon>
        <taxon>Viridiplantae</taxon>
        <taxon>Streptophyta</taxon>
        <taxon>Embryophyta</taxon>
        <taxon>Tracheophyta</taxon>
        <taxon>Spermatophyta</taxon>
        <taxon>Magnoliopsida</taxon>
        <taxon>eudicotyledons</taxon>
        <taxon>Gunneridae</taxon>
        <taxon>Pentapetalae</taxon>
        <taxon>rosids</taxon>
        <taxon>fabids</taxon>
        <taxon>Fabales</taxon>
        <taxon>Fabaceae</taxon>
        <taxon>Papilionoideae</taxon>
        <taxon>50 kb inversion clade</taxon>
        <taxon>NPAAA clade</taxon>
        <taxon>Hologalegina</taxon>
        <taxon>IRL clade</taxon>
        <taxon>Trifolieae</taxon>
        <taxon>Trifolium</taxon>
    </lineage>
</organism>
<dbReference type="AlphaFoldDB" id="A0A392MIY2"/>
<dbReference type="Proteomes" id="UP000265520">
    <property type="component" value="Unassembled WGS sequence"/>
</dbReference>
<dbReference type="EMBL" id="LXQA010009919">
    <property type="protein sequence ID" value="MCH86204.1"/>
    <property type="molecule type" value="Genomic_DNA"/>
</dbReference>
<evidence type="ECO:0000313" key="2">
    <source>
        <dbReference type="Proteomes" id="UP000265520"/>
    </source>
</evidence>
<reference evidence="1 2" key="1">
    <citation type="journal article" date="2018" name="Front. Plant Sci.">
        <title>Red Clover (Trifolium pratense) and Zigzag Clover (T. medium) - A Picture of Genomic Similarities and Differences.</title>
        <authorList>
            <person name="Dluhosova J."/>
            <person name="Istvanek J."/>
            <person name="Nedelnik J."/>
            <person name="Repkova J."/>
        </authorList>
    </citation>
    <scope>NUCLEOTIDE SEQUENCE [LARGE SCALE GENOMIC DNA]</scope>
    <source>
        <strain evidence="2">cv. 10/8</strain>
        <tissue evidence="1">Leaf</tissue>
    </source>
</reference>
<keyword evidence="2" id="KW-1185">Reference proteome</keyword>
<name>A0A392MIY2_9FABA</name>
<gene>
    <name evidence="1" type="ORF">A2U01_0007058</name>
</gene>
<protein>
    <submittedName>
        <fullName evidence="1">Uncharacterized protein</fullName>
    </submittedName>
</protein>
<comment type="caution">
    <text evidence="1">The sequence shown here is derived from an EMBL/GenBank/DDBJ whole genome shotgun (WGS) entry which is preliminary data.</text>
</comment>